<comment type="subcellular location">
    <subcellularLocation>
        <location evidence="1">Cell membrane</location>
        <topology evidence="1">Multi-pass membrane protein</topology>
    </subcellularLocation>
</comment>
<gene>
    <name evidence="14" type="ORF">SAMN04488695_10665</name>
</gene>
<evidence type="ECO:0000256" key="6">
    <source>
        <dbReference type="ARBA" id="ARBA00023136"/>
    </source>
</evidence>
<dbReference type="STRING" id="398199.SAMN05421804_101757"/>
<dbReference type="SMART" id="SM00283">
    <property type="entry name" value="MA"/>
    <property type="match status" value="1"/>
</dbReference>
<feature type="transmembrane region" description="Helical" evidence="11">
    <location>
        <begin position="280"/>
        <end position="298"/>
    </location>
</feature>
<dbReference type="InterPro" id="IPR033479">
    <property type="entry name" value="dCache_1"/>
</dbReference>
<evidence type="ECO:0000256" key="9">
    <source>
        <dbReference type="PROSITE-ProRule" id="PRU00284"/>
    </source>
</evidence>
<keyword evidence="7 9" id="KW-0807">Transducer</keyword>
<keyword evidence="10" id="KW-0175">Coiled coil</keyword>
<evidence type="ECO:0000256" key="8">
    <source>
        <dbReference type="ARBA" id="ARBA00029447"/>
    </source>
</evidence>
<evidence type="ECO:0000256" key="1">
    <source>
        <dbReference type="ARBA" id="ARBA00004651"/>
    </source>
</evidence>
<keyword evidence="6 11" id="KW-0472">Membrane</keyword>
<evidence type="ECO:0000313" key="15">
    <source>
        <dbReference type="Proteomes" id="UP000181899"/>
    </source>
</evidence>
<dbReference type="InterPro" id="IPR003660">
    <property type="entry name" value="HAMP_dom"/>
</dbReference>
<dbReference type="SMART" id="SM00304">
    <property type="entry name" value="HAMP"/>
    <property type="match status" value="1"/>
</dbReference>
<dbReference type="PROSITE" id="PS50885">
    <property type="entry name" value="HAMP"/>
    <property type="match status" value="1"/>
</dbReference>
<evidence type="ECO:0000256" key="7">
    <source>
        <dbReference type="ARBA" id="ARBA00023224"/>
    </source>
</evidence>
<dbReference type="Pfam" id="PF02743">
    <property type="entry name" value="dCache_1"/>
    <property type="match status" value="1"/>
</dbReference>
<dbReference type="GO" id="GO:0006935">
    <property type="term" value="P:chemotaxis"/>
    <property type="evidence" value="ECO:0007669"/>
    <property type="project" value="UniProtKB-KW"/>
</dbReference>
<dbReference type="Proteomes" id="UP000181899">
    <property type="component" value="Unassembled WGS sequence"/>
</dbReference>
<feature type="coiled-coil region" evidence="10">
    <location>
        <begin position="595"/>
        <end position="657"/>
    </location>
</feature>
<organism evidence="14 15">
    <name type="scientific">Proteiniclasticum ruminis</name>
    <dbReference type="NCBI Taxonomy" id="398199"/>
    <lineage>
        <taxon>Bacteria</taxon>
        <taxon>Bacillati</taxon>
        <taxon>Bacillota</taxon>
        <taxon>Clostridia</taxon>
        <taxon>Eubacteriales</taxon>
        <taxon>Clostridiaceae</taxon>
        <taxon>Proteiniclasticum</taxon>
    </lineage>
</organism>
<comment type="similarity">
    <text evidence="8">Belongs to the methyl-accepting chemotaxis (MCP) protein family.</text>
</comment>
<dbReference type="RefSeq" id="WP_074912185.1">
    <property type="nucleotide sequence ID" value="NZ_FOVK01000006.1"/>
</dbReference>
<dbReference type="SUPFAM" id="SSF58104">
    <property type="entry name" value="Methyl-accepting chemotaxis protein (MCP) signaling domain"/>
    <property type="match status" value="1"/>
</dbReference>
<accession>A0A1I5CCK1</accession>
<reference evidence="14 15" key="1">
    <citation type="submission" date="2016-10" db="EMBL/GenBank/DDBJ databases">
        <authorList>
            <person name="de Groot N.N."/>
        </authorList>
    </citation>
    <scope>NUCLEOTIDE SEQUENCE [LARGE SCALE GENOMIC DNA]</scope>
    <source>
        <strain evidence="14 15">ML2</strain>
    </source>
</reference>
<evidence type="ECO:0000259" key="12">
    <source>
        <dbReference type="PROSITE" id="PS50111"/>
    </source>
</evidence>
<dbReference type="EMBL" id="FOVK01000006">
    <property type="protein sequence ID" value="SFN84719.1"/>
    <property type="molecule type" value="Genomic_DNA"/>
</dbReference>
<evidence type="ECO:0000256" key="2">
    <source>
        <dbReference type="ARBA" id="ARBA00022475"/>
    </source>
</evidence>
<dbReference type="AlphaFoldDB" id="A0A1I5CCK1"/>
<keyword evidence="4 11" id="KW-0812">Transmembrane</keyword>
<keyword evidence="3" id="KW-0145">Chemotaxis</keyword>
<evidence type="ECO:0000256" key="5">
    <source>
        <dbReference type="ARBA" id="ARBA00022989"/>
    </source>
</evidence>
<dbReference type="GO" id="GO:0005886">
    <property type="term" value="C:plasma membrane"/>
    <property type="evidence" value="ECO:0007669"/>
    <property type="project" value="UniProtKB-SubCell"/>
</dbReference>
<dbReference type="PANTHER" id="PTHR32089:SF112">
    <property type="entry name" value="LYSOZYME-LIKE PROTEIN-RELATED"/>
    <property type="match status" value="1"/>
</dbReference>
<evidence type="ECO:0000259" key="13">
    <source>
        <dbReference type="PROSITE" id="PS50885"/>
    </source>
</evidence>
<sequence>MKIRGKLIISFTALVAILAISLGLVSIMSATRVLNRQAELNLSYQAIEGSNLVVSEMQSQGLALQILAEMDEMKNMGLSEMFTLISRQIVKMEFADICVIMPDGTLNYKDKKVIKLEKDDPALKVFDGEVVSYFGMSPATGEPVLIYAVPIYQNSRVVGGLLGRYPGVALSELSDQITYGKDGYAYIINEEGTVIAHRDRDKVREQSNPIKDGETDPSLASTKVLFEKILKNKAGLEHYEINGIKRYAAFSPIENTTWTLVVTATEEYVLSGRDEIRDNIFYVAIVALLIGAICTYFIGSNIVKPIKPVVEKAKLLAALDLRENLSEKSLKAKDEMGDISRALQQIIDSFRDVLRKVDHSSQDVAASSKQLQASADQSAVTAEEVSKTVEEIARGAQEQAANTEDGSQKALSLGESIEVNNKFLIQLSESNEQVAEIVNIGMNEMEKLSGITKESTESVKEIASIIDLTHKSAANIGQASSMISSIADQTNLLALNAAIEAARAGDAGRGFAVVAEEIRKLAEQSARSTKAIDMTVSELQKNAENAVRTMERVVSITSEQSGSVSSSMDMFGAIESATKFSMEYTEHLNESGRVMMEMKEAIMDALQNLTAISEENSAATEEASASMEEQSASIQEIASASENLAKLSEELRRIISQFQM</sequence>
<dbReference type="CDD" id="cd12912">
    <property type="entry name" value="PDC2_MCP_like"/>
    <property type="match status" value="1"/>
</dbReference>
<keyword evidence="15" id="KW-1185">Reference proteome</keyword>
<dbReference type="PANTHER" id="PTHR32089">
    <property type="entry name" value="METHYL-ACCEPTING CHEMOTAXIS PROTEIN MCPB"/>
    <property type="match status" value="1"/>
</dbReference>
<name>A0A1I5CCK1_9CLOT</name>
<dbReference type="Gene3D" id="1.10.287.950">
    <property type="entry name" value="Methyl-accepting chemotaxis protein"/>
    <property type="match status" value="1"/>
</dbReference>
<keyword evidence="5 11" id="KW-1133">Transmembrane helix</keyword>
<dbReference type="PROSITE" id="PS50111">
    <property type="entry name" value="CHEMOTAXIS_TRANSDUC_2"/>
    <property type="match status" value="1"/>
</dbReference>
<dbReference type="Pfam" id="PF00015">
    <property type="entry name" value="MCPsignal"/>
    <property type="match status" value="1"/>
</dbReference>
<dbReference type="OrthoDB" id="597657at2"/>
<evidence type="ECO:0000256" key="4">
    <source>
        <dbReference type="ARBA" id="ARBA00022692"/>
    </source>
</evidence>
<evidence type="ECO:0000313" key="14">
    <source>
        <dbReference type="EMBL" id="SFN84719.1"/>
    </source>
</evidence>
<evidence type="ECO:0000256" key="11">
    <source>
        <dbReference type="SAM" id="Phobius"/>
    </source>
</evidence>
<keyword evidence="2" id="KW-1003">Cell membrane</keyword>
<dbReference type="Gene3D" id="3.30.450.20">
    <property type="entry name" value="PAS domain"/>
    <property type="match status" value="1"/>
</dbReference>
<dbReference type="GO" id="GO:0007165">
    <property type="term" value="P:signal transduction"/>
    <property type="evidence" value="ECO:0007669"/>
    <property type="project" value="UniProtKB-KW"/>
</dbReference>
<dbReference type="Gene3D" id="6.10.340.10">
    <property type="match status" value="1"/>
</dbReference>
<feature type="domain" description="Methyl-accepting transducer" evidence="12">
    <location>
        <begin position="374"/>
        <end position="631"/>
    </location>
</feature>
<dbReference type="InterPro" id="IPR004089">
    <property type="entry name" value="MCPsignal_dom"/>
</dbReference>
<proteinExistence type="inferred from homology"/>
<protein>
    <submittedName>
        <fullName evidence="14">Methyl-accepting chemotaxis sensory transducer with Cache sensor</fullName>
    </submittedName>
</protein>
<feature type="domain" description="HAMP" evidence="13">
    <location>
        <begin position="300"/>
        <end position="355"/>
    </location>
</feature>
<evidence type="ECO:0000256" key="10">
    <source>
        <dbReference type="SAM" id="Coils"/>
    </source>
</evidence>
<evidence type="ECO:0000256" key="3">
    <source>
        <dbReference type="ARBA" id="ARBA00022500"/>
    </source>
</evidence>